<organism evidence="2 3">
    <name type="scientific">Homarus americanus</name>
    <name type="common">American lobster</name>
    <dbReference type="NCBI Taxonomy" id="6706"/>
    <lineage>
        <taxon>Eukaryota</taxon>
        <taxon>Metazoa</taxon>
        <taxon>Ecdysozoa</taxon>
        <taxon>Arthropoda</taxon>
        <taxon>Crustacea</taxon>
        <taxon>Multicrustacea</taxon>
        <taxon>Malacostraca</taxon>
        <taxon>Eumalacostraca</taxon>
        <taxon>Eucarida</taxon>
        <taxon>Decapoda</taxon>
        <taxon>Pleocyemata</taxon>
        <taxon>Astacidea</taxon>
        <taxon>Nephropoidea</taxon>
        <taxon>Nephropidae</taxon>
        <taxon>Homarus</taxon>
    </lineage>
</organism>
<proteinExistence type="predicted"/>
<comment type="caution">
    <text evidence="2">The sequence shown here is derived from an EMBL/GenBank/DDBJ whole genome shotgun (WGS) entry which is preliminary data.</text>
</comment>
<evidence type="ECO:0000256" key="1">
    <source>
        <dbReference type="SAM" id="MobiDB-lite"/>
    </source>
</evidence>
<keyword evidence="3" id="KW-1185">Reference proteome</keyword>
<sequence length="233" mass="26228">MSQQLCGITGEFLVLKGSLDISIKLGGKEEARQIYVADIANPNILGLDNLLPRKCQLDLVSVHLKIKGKWVPLRTEKHKLPALLIACRSAGYTPVKLMLGHELRLPVDLLTGRPLDQELPEETTIYVKALQKRLTEVHHQVRGALEFSGAVSARAVHLGRLFGAVTYHRRGPDRRSWKNLGPYRSGEPDHGPGKEYRSLLPELDVTREGDHFEEVTEVAAPWEDFENIPVRRR</sequence>
<feature type="compositionally biased region" description="Basic and acidic residues" evidence="1">
    <location>
        <begin position="186"/>
        <end position="197"/>
    </location>
</feature>
<accession>A0A8J5JZC4</accession>
<evidence type="ECO:0000313" key="2">
    <source>
        <dbReference type="EMBL" id="KAG7166411.1"/>
    </source>
</evidence>
<dbReference type="Proteomes" id="UP000747542">
    <property type="component" value="Unassembled WGS sequence"/>
</dbReference>
<name>A0A8J5JZC4_HOMAM</name>
<protein>
    <submittedName>
        <fullName evidence="2">Uncharacterized protein</fullName>
    </submittedName>
</protein>
<dbReference type="AlphaFoldDB" id="A0A8J5JZC4"/>
<feature type="region of interest" description="Disordered" evidence="1">
    <location>
        <begin position="176"/>
        <end position="197"/>
    </location>
</feature>
<reference evidence="2" key="1">
    <citation type="journal article" date="2021" name="Sci. Adv.">
        <title>The American lobster genome reveals insights on longevity, neural, and immune adaptations.</title>
        <authorList>
            <person name="Polinski J.M."/>
            <person name="Zimin A.V."/>
            <person name="Clark K.F."/>
            <person name="Kohn A.B."/>
            <person name="Sadowski N."/>
            <person name="Timp W."/>
            <person name="Ptitsyn A."/>
            <person name="Khanna P."/>
            <person name="Romanova D.Y."/>
            <person name="Williams P."/>
            <person name="Greenwood S.J."/>
            <person name="Moroz L.L."/>
            <person name="Walt D.R."/>
            <person name="Bodnar A.G."/>
        </authorList>
    </citation>
    <scope>NUCLEOTIDE SEQUENCE</scope>
    <source>
        <strain evidence="2">GMGI-L3</strain>
    </source>
</reference>
<gene>
    <name evidence="2" type="ORF">Hamer_G005507</name>
</gene>
<dbReference type="EMBL" id="JAHLQT010022531">
    <property type="protein sequence ID" value="KAG7166411.1"/>
    <property type="molecule type" value="Genomic_DNA"/>
</dbReference>
<evidence type="ECO:0000313" key="3">
    <source>
        <dbReference type="Proteomes" id="UP000747542"/>
    </source>
</evidence>